<dbReference type="AlphaFoldDB" id="A0AA38J3Y8"/>
<dbReference type="Proteomes" id="UP001168821">
    <property type="component" value="Unassembled WGS sequence"/>
</dbReference>
<accession>A0AA38J3Y8</accession>
<evidence type="ECO:0000313" key="1">
    <source>
        <dbReference type="EMBL" id="KAJ3664199.1"/>
    </source>
</evidence>
<proteinExistence type="predicted"/>
<evidence type="ECO:0000313" key="2">
    <source>
        <dbReference type="Proteomes" id="UP001168821"/>
    </source>
</evidence>
<keyword evidence="2" id="KW-1185">Reference proteome</keyword>
<gene>
    <name evidence="1" type="ORF">Zmor_008387</name>
</gene>
<dbReference type="EMBL" id="JALNTZ010000002">
    <property type="protein sequence ID" value="KAJ3664199.1"/>
    <property type="molecule type" value="Genomic_DNA"/>
</dbReference>
<comment type="caution">
    <text evidence="1">The sequence shown here is derived from an EMBL/GenBank/DDBJ whole genome shotgun (WGS) entry which is preliminary data.</text>
</comment>
<reference evidence="1" key="1">
    <citation type="journal article" date="2023" name="G3 (Bethesda)">
        <title>Whole genome assemblies of Zophobas morio and Tenebrio molitor.</title>
        <authorList>
            <person name="Kaur S."/>
            <person name="Stinson S.A."/>
            <person name="diCenzo G.C."/>
        </authorList>
    </citation>
    <scope>NUCLEOTIDE SEQUENCE</scope>
    <source>
        <strain evidence="1">QUZm001</strain>
    </source>
</reference>
<protein>
    <submittedName>
        <fullName evidence="1">Uncharacterized protein</fullName>
    </submittedName>
</protein>
<organism evidence="1 2">
    <name type="scientific">Zophobas morio</name>
    <dbReference type="NCBI Taxonomy" id="2755281"/>
    <lineage>
        <taxon>Eukaryota</taxon>
        <taxon>Metazoa</taxon>
        <taxon>Ecdysozoa</taxon>
        <taxon>Arthropoda</taxon>
        <taxon>Hexapoda</taxon>
        <taxon>Insecta</taxon>
        <taxon>Pterygota</taxon>
        <taxon>Neoptera</taxon>
        <taxon>Endopterygota</taxon>
        <taxon>Coleoptera</taxon>
        <taxon>Polyphaga</taxon>
        <taxon>Cucujiformia</taxon>
        <taxon>Tenebrionidae</taxon>
        <taxon>Zophobas</taxon>
    </lineage>
</organism>
<name>A0AA38J3Y8_9CUCU</name>
<sequence length="177" mass="19574">MGLGHDERSEECSKGGVQTLQRFLLYKTMHVIGKVVKAGATAVAVVAAEKAAETGTKKLITTETYLRIVNNSNSNIISTQVTETDSFDWSGSGPAGNFQARKIPIGDYWEEREDINFFASNCPFTMLLRFADGSKEKFRINQKFSVGKASAGFSHREGKRKISYARKEGNKLVITIK</sequence>